<feature type="transmembrane region" description="Helical" evidence="5">
    <location>
        <begin position="62"/>
        <end position="84"/>
    </location>
</feature>
<feature type="transmembrane region" description="Helical" evidence="5">
    <location>
        <begin position="264"/>
        <end position="281"/>
    </location>
</feature>
<evidence type="ECO:0000256" key="3">
    <source>
        <dbReference type="ARBA" id="ARBA00022989"/>
    </source>
</evidence>
<evidence type="ECO:0000256" key="5">
    <source>
        <dbReference type="SAM" id="Phobius"/>
    </source>
</evidence>
<dbReference type="InterPro" id="IPR011020">
    <property type="entry name" value="HTTM-like"/>
</dbReference>
<evidence type="ECO:0000256" key="2">
    <source>
        <dbReference type="ARBA" id="ARBA00022692"/>
    </source>
</evidence>
<evidence type="ECO:0000313" key="7">
    <source>
        <dbReference type="EMBL" id="MFC0388115.1"/>
    </source>
</evidence>
<feature type="transmembrane region" description="Helical" evidence="5">
    <location>
        <begin position="135"/>
        <end position="155"/>
    </location>
</feature>
<evidence type="ECO:0000313" key="8">
    <source>
        <dbReference type="Proteomes" id="UP001589789"/>
    </source>
</evidence>
<name>A0ABV6IWX4_9PROT</name>
<keyword evidence="3 5" id="KW-1133">Transmembrane helix</keyword>
<comment type="subcellular location">
    <subcellularLocation>
        <location evidence="1">Endomembrane system</location>
        <topology evidence="1">Multi-pass membrane protein</topology>
    </subcellularLocation>
</comment>
<dbReference type="SMART" id="SM00752">
    <property type="entry name" value="HTTM"/>
    <property type="match status" value="1"/>
</dbReference>
<feature type="domain" description="HTTM-like" evidence="6">
    <location>
        <begin position="17"/>
        <end position="300"/>
    </location>
</feature>
<reference evidence="7 8" key="1">
    <citation type="submission" date="2024-09" db="EMBL/GenBank/DDBJ databases">
        <authorList>
            <person name="Sun Q."/>
            <person name="Mori K."/>
        </authorList>
    </citation>
    <scope>NUCLEOTIDE SEQUENCE [LARGE SCALE GENOMIC DNA]</scope>
    <source>
        <strain evidence="7 8">CCM 7468</strain>
    </source>
</reference>
<feature type="transmembrane region" description="Helical" evidence="5">
    <location>
        <begin position="91"/>
        <end position="115"/>
    </location>
</feature>
<feature type="transmembrane region" description="Helical" evidence="5">
    <location>
        <begin position="181"/>
        <end position="200"/>
    </location>
</feature>
<keyword evidence="2 5" id="KW-0812">Transmembrane</keyword>
<dbReference type="Proteomes" id="UP001589789">
    <property type="component" value="Unassembled WGS sequence"/>
</dbReference>
<evidence type="ECO:0000256" key="4">
    <source>
        <dbReference type="ARBA" id="ARBA00023136"/>
    </source>
</evidence>
<accession>A0ABV6IWX4</accession>
<keyword evidence="8" id="KW-1185">Reference proteome</keyword>
<dbReference type="EMBL" id="JBHLVZ010000076">
    <property type="protein sequence ID" value="MFC0388115.1"/>
    <property type="molecule type" value="Genomic_DNA"/>
</dbReference>
<proteinExistence type="predicted"/>
<comment type="caution">
    <text evidence="7">The sequence shown here is derived from an EMBL/GenBank/DDBJ whole genome shotgun (WGS) entry which is preliminary data.</text>
</comment>
<evidence type="ECO:0000256" key="1">
    <source>
        <dbReference type="ARBA" id="ARBA00004127"/>
    </source>
</evidence>
<gene>
    <name evidence="7" type="ORF">ACFFIC_21610</name>
</gene>
<dbReference type="RefSeq" id="WP_377054223.1">
    <property type="nucleotide sequence ID" value="NZ_JBHLVZ010000076.1"/>
</dbReference>
<protein>
    <recommendedName>
        <fullName evidence="6">HTTM-like domain-containing protein</fullName>
    </recommendedName>
</protein>
<feature type="transmembrane region" description="Helical" evidence="5">
    <location>
        <begin position="287"/>
        <end position="304"/>
    </location>
</feature>
<keyword evidence="4 5" id="KW-0472">Membrane</keyword>
<evidence type="ECO:0000259" key="6">
    <source>
        <dbReference type="SMART" id="SM00752"/>
    </source>
</evidence>
<sequence>MQGFAPRARRAWAKYWFRPAALFDIAALRVLAVGLQLGLLLLDPRYNLASLKVIAALPSSLYWPLPVVHLLSLPFGGAYALSLGTMQSVQVVTMCAGFLALIGLFTNASLLVFALGCTLLQGWACSFDDIHHPEAVMMVALGALALGPSGKLLSVDSWLSRKFRKAPAVDMLSATSPEARWPVLLIQWFFALMYLSAFYAKLVVGEGQWFNGYSLQFYLAVDGLRWGSDLAVWLAQFHWIVFLSSLAVFFFQGTFFVSMLYPRLKWFYVPFGMSLHVGIYVLLRAPFFQWAVLYAVFVPWGELLKQLRLMRRGTPVAGAFDAT</sequence>
<feature type="transmembrane region" description="Helical" evidence="5">
    <location>
        <begin position="21"/>
        <end position="42"/>
    </location>
</feature>
<feature type="transmembrane region" description="Helical" evidence="5">
    <location>
        <begin position="237"/>
        <end position="257"/>
    </location>
</feature>
<organism evidence="7 8">
    <name type="scientific">Muricoccus vinaceus</name>
    <dbReference type="NCBI Taxonomy" id="424704"/>
    <lineage>
        <taxon>Bacteria</taxon>
        <taxon>Pseudomonadati</taxon>
        <taxon>Pseudomonadota</taxon>
        <taxon>Alphaproteobacteria</taxon>
        <taxon>Acetobacterales</taxon>
        <taxon>Roseomonadaceae</taxon>
        <taxon>Muricoccus</taxon>
    </lineage>
</organism>